<comment type="caution">
    <text evidence="2">The sequence shown here is derived from an EMBL/GenBank/DDBJ whole genome shotgun (WGS) entry which is preliminary data.</text>
</comment>
<evidence type="ECO:0000313" key="2">
    <source>
        <dbReference type="EMBL" id="OIO32498.1"/>
    </source>
</evidence>
<dbReference type="Pfam" id="PF18899">
    <property type="entry name" value="DUF5655"/>
    <property type="match status" value="1"/>
</dbReference>
<protein>
    <recommendedName>
        <fullName evidence="1">DUF5655 domain-containing protein</fullName>
    </recommendedName>
</protein>
<evidence type="ECO:0000259" key="1">
    <source>
        <dbReference type="Pfam" id="PF18899"/>
    </source>
</evidence>
<organism evidence="2 3">
    <name type="scientific">Candidatus Nomurabacteria bacterium CG1_02_47_685</name>
    <dbReference type="NCBI Taxonomy" id="1805282"/>
    <lineage>
        <taxon>Bacteria</taxon>
        <taxon>Candidatus Nomuraibacteriota</taxon>
    </lineage>
</organism>
<dbReference type="STRING" id="1805282.AUJ44_02280"/>
<dbReference type="AlphaFoldDB" id="A0A1J4V5S4"/>
<dbReference type="Gene3D" id="3.40.1350.10">
    <property type="match status" value="1"/>
</dbReference>
<dbReference type="GO" id="GO:0003676">
    <property type="term" value="F:nucleic acid binding"/>
    <property type="evidence" value="ECO:0007669"/>
    <property type="project" value="InterPro"/>
</dbReference>
<dbReference type="Proteomes" id="UP000183206">
    <property type="component" value="Unassembled WGS sequence"/>
</dbReference>
<evidence type="ECO:0000313" key="3">
    <source>
        <dbReference type="Proteomes" id="UP000183206"/>
    </source>
</evidence>
<reference evidence="2 3" key="1">
    <citation type="journal article" date="2016" name="Environ. Microbiol.">
        <title>Genomic resolution of a cold subsurface aquifer community provides metabolic insights for novel microbes adapted to high CO concentrations.</title>
        <authorList>
            <person name="Probst A.J."/>
            <person name="Castelle C.J."/>
            <person name="Singh A."/>
            <person name="Brown C.T."/>
            <person name="Anantharaman K."/>
            <person name="Sharon I."/>
            <person name="Hug L.A."/>
            <person name="Burstein D."/>
            <person name="Emerson J.B."/>
            <person name="Thomas B.C."/>
            <person name="Banfield J.F."/>
        </authorList>
    </citation>
    <scope>NUCLEOTIDE SEQUENCE [LARGE SCALE GENOMIC DNA]</scope>
    <source>
        <strain evidence="2">CG1_02_47_685</strain>
    </source>
</reference>
<sequence>MAIFNIQNQKLLPIREKAIDLEKDIQKLTEENLETVFGLHFVSTEFSLQNFRIDTLAFDKEANAFVIVEYKRDRSFSVIDQGYAYLALMLNNKADFILEYNEKTKENLKRDDIDWSQSRVLFLAQSFTTYQQNAINFRDLPIELWEVKIYDNSTILYNQLLSPEAKESIKTITKNKTVEGVAKEVKVYTLEDHVEKVNPEVKIVFEELREKLLSLGADVKEVPKKQYVAYKAGTNFADLIFYQKEIRITLNLRSGGLNDPKSIATDFTKPPKGHWGNGDYEIIVRKADEIPYAMSLIEQSYRKSQQ</sequence>
<accession>A0A1J4V5S4</accession>
<dbReference type="InterPro" id="IPR011856">
    <property type="entry name" value="tRNA_endonuc-like_dom_sf"/>
</dbReference>
<name>A0A1J4V5S4_9BACT</name>
<dbReference type="EMBL" id="MNVO01000035">
    <property type="protein sequence ID" value="OIO32498.1"/>
    <property type="molecule type" value="Genomic_DNA"/>
</dbReference>
<proteinExistence type="predicted"/>
<dbReference type="InterPro" id="IPR043714">
    <property type="entry name" value="DUF5655"/>
</dbReference>
<feature type="domain" description="DUF5655" evidence="1">
    <location>
        <begin position="191"/>
        <end position="302"/>
    </location>
</feature>
<gene>
    <name evidence="2" type="ORF">AUJ44_02280</name>
</gene>